<evidence type="ECO:0000313" key="7">
    <source>
        <dbReference type="EMBL" id="MBW7572097.1"/>
    </source>
</evidence>
<keyword evidence="3 5" id="KW-0288">FMN</keyword>
<keyword evidence="2 5" id="KW-0285">Flavoprotein</keyword>
<gene>
    <name evidence="7" type="ORF">J5W02_04665</name>
</gene>
<keyword evidence="5" id="KW-0521">NADP</keyword>
<evidence type="ECO:0000313" key="8">
    <source>
        <dbReference type="Proteomes" id="UP000719942"/>
    </source>
</evidence>
<sequence>MENEVLKQLKERKSVRVFEKREVSAEVKNEILASAFEAPTAGNMMLYTVIDVTDSKIKERLSVLCDNQPFIAKAPLVFVFTADYDKWYKMFNAAGLSPRKPGPGDLLLACSDAIIAAQNTVTAAQSLGLGSCYIGDILENCEKVRELLSLPQYTLPAVMVVYGYPTQQQKDRVKPRRFDPKHIVHENSYREMQPEELLSMYGETGSKESLEAFCKRKYMSDFTLEMNRSVSEHLKNFNK</sequence>
<dbReference type="InterPro" id="IPR029479">
    <property type="entry name" value="Nitroreductase"/>
</dbReference>
<dbReference type="Proteomes" id="UP000719942">
    <property type="component" value="Unassembled WGS sequence"/>
</dbReference>
<dbReference type="InterPro" id="IPR000415">
    <property type="entry name" value="Nitroreductase-like"/>
</dbReference>
<comment type="caution">
    <text evidence="7">The sequence shown here is derived from an EMBL/GenBank/DDBJ whole genome shotgun (WGS) entry which is preliminary data.</text>
</comment>
<comment type="similarity">
    <text evidence="1 5">Belongs to the flavin oxidoreductase frp family.</text>
</comment>
<dbReference type="EMBL" id="JAGFNZ010000002">
    <property type="protein sequence ID" value="MBW7572097.1"/>
    <property type="molecule type" value="Genomic_DNA"/>
</dbReference>
<keyword evidence="8" id="KW-1185">Reference proteome</keyword>
<dbReference type="RefSeq" id="WP_219964521.1">
    <property type="nucleotide sequence ID" value="NZ_JAGFNZ010000002.1"/>
</dbReference>
<dbReference type="PANTHER" id="PTHR43425:SF2">
    <property type="entry name" value="OXYGEN-INSENSITIVE NADPH NITROREDUCTASE"/>
    <property type="match status" value="1"/>
</dbReference>
<dbReference type="InterPro" id="IPR016446">
    <property type="entry name" value="Flavin_OxRdtase_Frp"/>
</dbReference>
<dbReference type="Gene3D" id="3.40.109.10">
    <property type="entry name" value="NADH Oxidase"/>
    <property type="match status" value="1"/>
</dbReference>
<dbReference type="SUPFAM" id="SSF55469">
    <property type="entry name" value="FMN-dependent nitroreductase-like"/>
    <property type="match status" value="1"/>
</dbReference>
<evidence type="ECO:0000256" key="2">
    <source>
        <dbReference type="ARBA" id="ARBA00022630"/>
    </source>
</evidence>
<proteinExistence type="inferred from homology"/>
<evidence type="ECO:0000259" key="6">
    <source>
        <dbReference type="Pfam" id="PF00881"/>
    </source>
</evidence>
<name>A0ABS7DLE0_9FIRM</name>
<organism evidence="7 8">
    <name type="scientific">Caproiciproducens faecalis</name>
    <dbReference type="NCBI Taxonomy" id="2820301"/>
    <lineage>
        <taxon>Bacteria</taxon>
        <taxon>Bacillati</taxon>
        <taxon>Bacillota</taxon>
        <taxon>Clostridia</taxon>
        <taxon>Eubacteriales</taxon>
        <taxon>Acutalibacteraceae</taxon>
        <taxon>Caproiciproducens</taxon>
    </lineage>
</organism>
<evidence type="ECO:0000256" key="4">
    <source>
        <dbReference type="ARBA" id="ARBA00023002"/>
    </source>
</evidence>
<accession>A0ABS7DLE0</accession>
<dbReference type="PANTHER" id="PTHR43425">
    <property type="entry name" value="OXYGEN-INSENSITIVE NADPH NITROREDUCTASE"/>
    <property type="match status" value="1"/>
</dbReference>
<evidence type="ECO:0000256" key="3">
    <source>
        <dbReference type="ARBA" id="ARBA00022643"/>
    </source>
</evidence>
<reference evidence="7 8" key="1">
    <citation type="submission" date="2021-03" db="EMBL/GenBank/DDBJ databases">
        <title>Caproiciproducens sp. nov. isolated from feces of cow.</title>
        <authorList>
            <person name="Choi J.-Y."/>
        </authorList>
    </citation>
    <scope>NUCLEOTIDE SEQUENCE [LARGE SCALE GENOMIC DNA]</scope>
    <source>
        <strain evidence="7 8">AGMB10547</strain>
    </source>
</reference>
<protein>
    <submittedName>
        <fullName evidence="7">Nitroreductase family protein</fullName>
    </submittedName>
</protein>
<dbReference type="Pfam" id="PF00881">
    <property type="entry name" value="Nitroreductase"/>
    <property type="match status" value="1"/>
</dbReference>
<keyword evidence="4 5" id="KW-0560">Oxidoreductase</keyword>
<feature type="domain" description="Nitroreductase" evidence="6">
    <location>
        <begin position="9"/>
        <end position="164"/>
    </location>
</feature>
<evidence type="ECO:0000256" key="5">
    <source>
        <dbReference type="PIRNR" id="PIRNR005426"/>
    </source>
</evidence>
<dbReference type="PIRSF" id="PIRSF005426">
    <property type="entry name" value="Frp"/>
    <property type="match status" value="1"/>
</dbReference>
<evidence type="ECO:0000256" key="1">
    <source>
        <dbReference type="ARBA" id="ARBA00008366"/>
    </source>
</evidence>